<keyword evidence="2" id="KW-0472">Membrane</keyword>
<comment type="caution">
    <text evidence="4">The sequence shown here is derived from an EMBL/GenBank/DDBJ whole genome shotgun (WGS) entry which is preliminary data.</text>
</comment>
<proteinExistence type="inferred from homology"/>
<dbReference type="RefSeq" id="WP_073596242.1">
    <property type="nucleotide sequence ID" value="NZ_MRCE01000035.1"/>
</dbReference>
<evidence type="ECO:0000259" key="3">
    <source>
        <dbReference type="Pfam" id="PF02397"/>
    </source>
</evidence>
<dbReference type="Proteomes" id="UP000185860">
    <property type="component" value="Unassembled WGS sequence"/>
</dbReference>
<gene>
    <name evidence="4" type="ORF">NIES2119_24930</name>
</gene>
<dbReference type="PANTHER" id="PTHR30576:SF10">
    <property type="entry name" value="SLL5057 PROTEIN"/>
    <property type="match status" value="1"/>
</dbReference>
<keyword evidence="2" id="KW-0812">Transmembrane</keyword>
<evidence type="ECO:0000313" key="4">
    <source>
        <dbReference type="EMBL" id="OKH32867.1"/>
    </source>
</evidence>
<evidence type="ECO:0000256" key="2">
    <source>
        <dbReference type="SAM" id="Phobius"/>
    </source>
</evidence>
<keyword evidence="2" id="KW-1133">Transmembrane helix</keyword>
<dbReference type="PANTHER" id="PTHR30576">
    <property type="entry name" value="COLANIC BIOSYNTHESIS UDP-GLUCOSE LIPID CARRIER TRANSFERASE"/>
    <property type="match status" value="1"/>
</dbReference>
<dbReference type="STRING" id="454136.NIES2119_24930"/>
<dbReference type="NCBIfam" id="NF045514">
    <property type="entry name" value="glycotran_HepC"/>
    <property type="match status" value="1"/>
</dbReference>
<dbReference type="EMBL" id="MRCE01000035">
    <property type="protein sequence ID" value="OKH32867.1"/>
    <property type="molecule type" value="Genomic_DNA"/>
</dbReference>
<evidence type="ECO:0000313" key="5">
    <source>
        <dbReference type="Proteomes" id="UP000185860"/>
    </source>
</evidence>
<feature type="domain" description="Bacterial sugar transferase" evidence="3">
    <location>
        <begin position="117"/>
        <end position="302"/>
    </location>
</feature>
<feature type="transmembrane region" description="Helical" evidence="2">
    <location>
        <begin position="119"/>
        <end position="143"/>
    </location>
</feature>
<accession>A0A1U7I8W7</accession>
<evidence type="ECO:0000256" key="1">
    <source>
        <dbReference type="ARBA" id="ARBA00006464"/>
    </source>
</evidence>
<name>A0A1U7I8W7_9CYAN</name>
<protein>
    <submittedName>
        <fullName evidence="4">UDP-phosphate galactose phosphotransferase</fullName>
    </submittedName>
</protein>
<dbReference type="GO" id="GO:0016780">
    <property type="term" value="F:phosphotransferase activity, for other substituted phosphate groups"/>
    <property type="evidence" value="ECO:0007669"/>
    <property type="project" value="TreeGrafter"/>
</dbReference>
<organism evidence="4 5">
    <name type="scientific">[Phormidium ambiguum] IAM M-71</name>
    <dbReference type="NCBI Taxonomy" id="454136"/>
    <lineage>
        <taxon>Bacteria</taxon>
        <taxon>Bacillati</taxon>
        <taxon>Cyanobacteriota</taxon>
        <taxon>Cyanophyceae</taxon>
        <taxon>Oscillatoriophycideae</taxon>
        <taxon>Aerosakkonematales</taxon>
        <taxon>Aerosakkonemataceae</taxon>
        <taxon>Floridanema</taxon>
    </lineage>
</organism>
<reference evidence="4 5" key="1">
    <citation type="submission" date="2016-11" db="EMBL/GenBank/DDBJ databases">
        <title>Draft Genome Sequences of Nine Cyanobacterial Strains from Diverse Habitats.</title>
        <authorList>
            <person name="Zhu T."/>
            <person name="Hou S."/>
            <person name="Lu X."/>
            <person name="Hess W.R."/>
        </authorList>
    </citation>
    <scope>NUCLEOTIDE SEQUENCE [LARGE SCALE GENOMIC DNA]</scope>
    <source>
        <strain evidence="4 5">IAM M-71</strain>
    </source>
</reference>
<dbReference type="OrthoDB" id="570875at2"/>
<sequence length="308" mass="35483">MTSYRISTLKESLPSDRQSHDYSKPKYVLSWRLGKLIVSSRPGTNQPDLPALENRELLIQCLENSPARLILLDPEISEPKLRLWADACEQANKPVFLRLPAAQGLPKTRNPISWGCKRLFDWSVAALLLVLLSPLMLAIAIMIHTYSPGPIFFTQWRVGERGKLFRILKFRSMIVDADKFHYQVMADQKGLHKCKDDFRVTALGRWMRKYSIDELPQLFNVLRGEMSLVGPRPWALYDAIRIRKEGQKRLNALPGITGEWQVKARSNLLDLDAVNHCDLEYLRSWSLWRDLKILPLTMIKVILGFGAY</sequence>
<keyword evidence="4" id="KW-0808">Transferase</keyword>
<dbReference type="InterPro" id="IPR003362">
    <property type="entry name" value="Bact_transf"/>
</dbReference>
<comment type="similarity">
    <text evidence="1">Belongs to the bacterial sugar transferase family.</text>
</comment>
<dbReference type="AlphaFoldDB" id="A0A1U7I8W7"/>
<dbReference type="Pfam" id="PF02397">
    <property type="entry name" value="Bac_transf"/>
    <property type="match status" value="1"/>
</dbReference>